<keyword evidence="1" id="KW-0812">Transmembrane</keyword>
<evidence type="ECO:0000313" key="2">
    <source>
        <dbReference type="EMBL" id="EUA32987.1"/>
    </source>
</evidence>
<dbReference type="AlphaFoldDB" id="X8AM68"/>
<name>X8AM68_MYCXE</name>
<evidence type="ECO:0000256" key="1">
    <source>
        <dbReference type="SAM" id="Phobius"/>
    </source>
</evidence>
<organism evidence="2">
    <name type="scientific">Mycobacterium xenopi 4042</name>
    <dbReference type="NCBI Taxonomy" id="1299334"/>
    <lineage>
        <taxon>Bacteria</taxon>
        <taxon>Bacillati</taxon>
        <taxon>Actinomycetota</taxon>
        <taxon>Actinomycetes</taxon>
        <taxon>Mycobacteriales</taxon>
        <taxon>Mycobacteriaceae</taxon>
        <taxon>Mycobacterium</taxon>
    </lineage>
</organism>
<keyword evidence="1" id="KW-1133">Transmembrane helix</keyword>
<dbReference type="EMBL" id="JAOB01000050">
    <property type="protein sequence ID" value="EUA32987.1"/>
    <property type="molecule type" value="Genomic_DNA"/>
</dbReference>
<keyword evidence="1" id="KW-0472">Membrane</keyword>
<reference evidence="2" key="1">
    <citation type="submission" date="2014-01" db="EMBL/GenBank/DDBJ databases">
        <authorList>
            <person name="Brown-Elliot B."/>
            <person name="Wallace R."/>
            <person name="Lenaerts A."/>
            <person name="Ordway D."/>
            <person name="DeGroote M.A."/>
            <person name="Parker T."/>
            <person name="Sizemore C."/>
            <person name="Tallon L.J."/>
            <person name="Sadzewicz L.K."/>
            <person name="Sengamalay N."/>
            <person name="Fraser C.M."/>
            <person name="Hine E."/>
            <person name="Shefchek K.A."/>
            <person name="Das S.P."/>
            <person name="Tettelin H."/>
        </authorList>
    </citation>
    <scope>NUCLEOTIDE SEQUENCE [LARGE SCALE GENOMIC DNA]</scope>
    <source>
        <strain evidence="2">4042</strain>
    </source>
</reference>
<feature type="transmembrane region" description="Helical" evidence="1">
    <location>
        <begin position="45"/>
        <end position="62"/>
    </location>
</feature>
<comment type="caution">
    <text evidence="2">The sequence shown here is derived from an EMBL/GenBank/DDBJ whole genome shotgun (WGS) entry which is preliminary data.</text>
</comment>
<protein>
    <submittedName>
        <fullName evidence="2">Uncharacterized protein</fullName>
    </submittedName>
</protein>
<sequence>MLDRLFNYEHSRAISSAVDAARYASVQIYCATFGHRGPNSTTRHVQLGMGVLALSISTLIIARSKARRRERVPTRLVRPDRDT</sequence>
<proteinExistence type="predicted"/>
<gene>
    <name evidence="2" type="ORF">I553_9059</name>
</gene>
<accession>X8AM68</accession>